<organism evidence="1 2">
    <name type="scientific">Candidatus Adlerbacteria bacterium RIFCSPLOWO2_01_FULL_51_16</name>
    <dbReference type="NCBI Taxonomy" id="1797243"/>
    <lineage>
        <taxon>Bacteria</taxon>
        <taxon>Candidatus Adleribacteriota</taxon>
    </lineage>
</organism>
<evidence type="ECO:0000313" key="1">
    <source>
        <dbReference type="EMBL" id="OGC81028.1"/>
    </source>
</evidence>
<gene>
    <name evidence="1" type="ORF">A2943_03365</name>
</gene>
<protein>
    <submittedName>
        <fullName evidence="1">Uncharacterized protein</fullName>
    </submittedName>
</protein>
<dbReference type="AlphaFoldDB" id="A0A1F4XHB5"/>
<evidence type="ECO:0000313" key="2">
    <source>
        <dbReference type="Proteomes" id="UP000176185"/>
    </source>
</evidence>
<accession>A0A1F4XHB5</accession>
<dbReference type="EMBL" id="MEWX01000007">
    <property type="protein sequence ID" value="OGC81028.1"/>
    <property type="molecule type" value="Genomic_DNA"/>
</dbReference>
<sequence>MSQEGMLANSIAKSSFTSRTVVLIDSLNPEYHLSQTLEGICQTVKAAEDLLKLCQDYDRTPLREAIGNAWVRYRQFAEEKKPGGAKGETIKVPTNRFGIEALKVLS</sequence>
<reference evidence="1 2" key="1">
    <citation type="journal article" date="2016" name="Nat. Commun.">
        <title>Thousands of microbial genomes shed light on interconnected biogeochemical processes in an aquifer system.</title>
        <authorList>
            <person name="Anantharaman K."/>
            <person name="Brown C.T."/>
            <person name="Hug L.A."/>
            <person name="Sharon I."/>
            <person name="Castelle C.J."/>
            <person name="Probst A.J."/>
            <person name="Thomas B.C."/>
            <person name="Singh A."/>
            <person name="Wilkins M.J."/>
            <person name="Karaoz U."/>
            <person name="Brodie E.L."/>
            <person name="Williams K.H."/>
            <person name="Hubbard S.S."/>
            <person name="Banfield J.F."/>
        </authorList>
    </citation>
    <scope>NUCLEOTIDE SEQUENCE [LARGE SCALE GENOMIC DNA]</scope>
</reference>
<comment type="caution">
    <text evidence="1">The sequence shown here is derived from an EMBL/GenBank/DDBJ whole genome shotgun (WGS) entry which is preliminary data.</text>
</comment>
<name>A0A1F4XHB5_9BACT</name>
<proteinExistence type="predicted"/>
<dbReference type="STRING" id="1797243.A2943_03365"/>
<dbReference type="Proteomes" id="UP000176185">
    <property type="component" value="Unassembled WGS sequence"/>
</dbReference>